<dbReference type="PANTHER" id="PTHR20854">
    <property type="entry name" value="INOSITOL MONOPHOSPHATASE"/>
    <property type="match status" value="1"/>
</dbReference>
<gene>
    <name evidence="1" type="ORF">VSH64_19420</name>
</gene>
<dbReference type="RefSeq" id="WP_326837045.1">
    <property type="nucleotide sequence ID" value="NZ_CP142149.1"/>
</dbReference>
<evidence type="ECO:0000313" key="2">
    <source>
        <dbReference type="Proteomes" id="UP001330812"/>
    </source>
</evidence>
<dbReference type="Gene3D" id="3.40.190.80">
    <property type="match status" value="1"/>
</dbReference>
<dbReference type="EMBL" id="CP142149">
    <property type="protein sequence ID" value="WSE34245.1"/>
    <property type="molecule type" value="Genomic_DNA"/>
</dbReference>
<sequence>MTPTLLDGMITAAEAAGRVLAARPAHPAPTTFAEFRRTFDALEHSAEADLRESLAKLRPGVAWADEIDPVLAAGEHRWVVDLADGAVQLLHGLPYWCVSITLVEDTVPVAAVIRSEVRGETYHAVAGGGAFLDAERLTSPAEAELPITLIGTSQPPFIGTQPEAVGQAGRSLAAVLPHVGAVRNLGPTSLQIADVAAGRMDGFWEYGHDTGNLLGASLIAAEAGLVVTDAEGVPWHPRAGSFLTAPARTHAALLDLLKAV</sequence>
<dbReference type="SUPFAM" id="SSF56655">
    <property type="entry name" value="Carbohydrate phosphatase"/>
    <property type="match status" value="1"/>
</dbReference>
<proteinExistence type="predicted"/>
<dbReference type="Gene3D" id="3.30.540.10">
    <property type="entry name" value="Fructose-1,6-Bisphosphatase, subunit A, domain 1"/>
    <property type="match status" value="1"/>
</dbReference>
<dbReference type="InterPro" id="IPR000760">
    <property type="entry name" value="Inositol_monophosphatase-like"/>
</dbReference>
<dbReference type="CDD" id="cd01637">
    <property type="entry name" value="IMPase_like"/>
    <property type="match status" value="1"/>
</dbReference>
<organism evidence="1 2">
    <name type="scientific">Amycolatopsis rhabdoformis</name>
    <dbReference type="NCBI Taxonomy" id="1448059"/>
    <lineage>
        <taxon>Bacteria</taxon>
        <taxon>Bacillati</taxon>
        <taxon>Actinomycetota</taxon>
        <taxon>Actinomycetes</taxon>
        <taxon>Pseudonocardiales</taxon>
        <taxon>Pseudonocardiaceae</taxon>
        <taxon>Amycolatopsis</taxon>
    </lineage>
</organism>
<protein>
    <submittedName>
        <fullName evidence="1">Inositol monophosphatase</fullName>
    </submittedName>
</protein>
<dbReference type="PANTHER" id="PTHR20854:SF4">
    <property type="entry name" value="INOSITOL-1-MONOPHOSPHATASE-RELATED"/>
    <property type="match status" value="1"/>
</dbReference>
<keyword evidence="2" id="KW-1185">Reference proteome</keyword>
<reference evidence="1 2" key="1">
    <citation type="journal article" date="2015" name="Int. J. Syst. Evol. Microbiol.">
        <title>Amycolatopsis rhabdoformis sp. nov., an actinomycete isolated from a tropical forest soil.</title>
        <authorList>
            <person name="Souza W.R."/>
            <person name="Silva R.E."/>
            <person name="Goodfellow M."/>
            <person name="Busarakam K."/>
            <person name="Figueiro F.S."/>
            <person name="Ferreira D."/>
            <person name="Rodrigues-Filho E."/>
            <person name="Moraes L.A.B."/>
            <person name="Zucchi T.D."/>
        </authorList>
    </citation>
    <scope>NUCLEOTIDE SEQUENCE [LARGE SCALE GENOMIC DNA]</scope>
    <source>
        <strain evidence="1 2">NCIMB 14900</strain>
    </source>
</reference>
<accession>A0ABZ1IIG5</accession>
<dbReference type="PRINTS" id="PR00377">
    <property type="entry name" value="IMPHPHTASES"/>
</dbReference>
<name>A0ABZ1IIG5_9PSEU</name>
<dbReference type="Pfam" id="PF00459">
    <property type="entry name" value="Inositol_P"/>
    <property type="match status" value="1"/>
</dbReference>
<evidence type="ECO:0000313" key="1">
    <source>
        <dbReference type="EMBL" id="WSE34245.1"/>
    </source>
</evidence>
<dbReference type="Proteomes" id="UP001330812">
    <property type="component" value="Chromosome"/>
</dbReference>